<dbReference type="InterPro" id="IPR025904">
    <property type="entry name" value="Tubulin-like"/>
</dbReference>
<dbReference type="AlphaFoldDB" id="A0A6N8FXX6"/>
<dbReference type="Gene3D" id="3.40.50.1440">
    <property type="entry name" value="Tubulin/FtsZ, GTPase domain"/>
    <property type="match status" value="1"/>
</dbReference>
<dbReference type="InterPro" id="IPR036525">
    <property type="entry name" value="Tubulin/FtsZ_GTPase_sf"/>
</dbReference>
<evidence type="ECO:0008006" key="3">
    <source>
        <dbReference type="Google" id="ProtNLM"/>
    </source>
</evidence>
<dbReference type="Pfam" id="PF13809">
    <property type="entry name" value="Tubulin_2"/>
    <property type="match status" value="1"/>
</dbReference>
<sequence length="1090" mass="125059">MYSQFSMNDRQYQGINRTICIGLGGTGKDVLMRVRRLIVDRYKDLSNLPVVSFIHIDTDKEATQSVSLRTGNIYQGVDLGFQDAEKVNATMTSTQITELVQGLEQCNPIGDQPSPYAHIAEWFPPQLLRNVKAIDQGAKGIRPIGRLSFFHNYLKIKQAIEIAEQRTRGHEQDLLKQSGLIVDPGLNIIVVGSLCGGTGSGTFLDMAYSLRYAYPEVKQLVGYLVVSPELYGNTPNMCANTYAALMELDYYSSPGTTFKACYDQRYDTHIQEKRPPFDYTYLVSKSTEQGNYVIDKQRKLCNVIANKIALDFSSELAPVVKGMRDNFAQHLIQEDDHPRPNTQNYLTFGLAAIYFPRDRISQITVTRISHKLANFWLQGEGQSPDPLKLLEQFFIEYHWHNNLDQKNGLISKLEEIPLENEKNFNALMNMWKSKLENKIAECKTKEDRSSLIRQLQRDFREQFYKTKSGDTESTRGAWLTKVIKGKTSLITQLCEDIDSYLYSILEPNNKYFSITNSRNWLDAIQSELNAYQYDIEGKIKDINSASALEHLEKKWTQINKIIQDIEEEFKLVFNNKNSRVQDEARKAVKETETAIKQNLSLSIALEALEVVRVLQQHVQVRASQLTSLSRSVEELKISYEKDQIALKQSNSDEMSGEEIFSEEDIEACYEALLPQREYRAQAIQITRKVLAPVGEGQSLAILLTQSYINTKQLKHEIDTTVNQLFGSRSADTVESVIKRFNQKYPTLSERPVRLGQIIREAQPLLPLNLTAPYFHNSSAKKSQLIGFKDTDEPEVQHFHEILTNKLAIPDNELKSTQNEDKVLLVTEYAAFPLRLIDGLEKLKNHYVRLKNHPGNAPLHNHRSESFTEIIPPPVKEMLDLQDVFYPCLALNLIQTNPVTQQLEFQYFDDLRGEYYPASLDPAWKKALQELIDYKSKAEALQDLLDGVMQEIEHQPRQWQEDYLPKLRQFVQQVDSLPDSDVNYPYRLNVVGSRGGDSLTAKEGIINRFQAQIQQKFMKKIPSKNNNESKSSPLILTGEVMLLKPSVEPEDNRTRRRLEIESLRQDLAEGILTQEEYEQEYQQIIAKYPLR</sequence>
<dbReference type="Proteomes" id="UP000441797">
    <property type="component" value="Unassembled WGS sequence"/>
</dbReference>
<evidence type="ECO:0000313" key="2">
    <source>
        <dbReference type="Proteomes" id="UP000441797"/>
    </source>
</evidence>
<protein>
    <recommendedName>
        <fullName evidence="3">Tubulin-like protein</fullName>
    </recommendedName>
</protein>
<name>A0A6N8FXX6_9CHRO</name>
<organism evidence="1 2">
    <name type="scientific">Gloeocapsopsis dulcis AAB1 = 1H9</name>
    <dbReference type="NCBI Taxonomy" id="1433147"/>
    <lineage>
        <taxon>Bacteria</taxon>
        <taxon>Bacillati</taxon>
        <taxon>Cyanobacteriota</taxon>
        <taxon>Cyanophyceae</taxon>
        <taxon>Oscillatoriophycideae</taxon>
        <taxon>Chroococcales</taxon>
        <taxon>Chroococcaceae</taxon>
        <taxon>Gloeocapsopsis</taxon>
        <taxon>Gloeocapsopsis dulcis</taxon>
    </lineage>
</organism>
<proteinExistence type="predicted"/>
<accession>A0A6N8FXX6</accession>
<gene>
    <name evidence="1" type="ORF">BWI75_15480</name>
</gene>
<keyword evidence="2" id="KW-1185">Reference proteome</keyword>
<dbReference type="EMBL" id="NAPY01000025">
    <property type="protein sequence ID" value="MUL37689.1"/>
    <property type="molecule type" value="Genomic_DNA"/>
</dbReference>
<dbReference type="SUPFAM" id="SSF52490">
    <property type="entry name" value="Tubulin nucleotide-binding domain-like"/>
    <property type="match status" value="1"/>
</dbReference>
<dbReference type="OrthoDB" id="3400278at2"/>
<comment type="caution">
    <text evidence="1">The sequence shown here is derived from an EMBL/GenBank/DDBJ whole genome shotgun (WGS) entry which is preliminary data.</text>
</comment>
<evidence type="ECO:0000313" key="1">
    <source>
        <dbReference type="EMBL" id="MUL37689.1"/>
    </source>
</evidence>
<reference evidence="1 2" key="1">
    <citation type="journal article" date="2019" name="Front. Microbiol.">
        <title>Genomic Features for Desiccation Tolerance and Sugar Biosynthesis in the Extremophile Gloeocapsopsis sp. UTEX B3054.</title>
        <authorList>
            <person name="Urrejola C."/>
            <person name="Alcorta J."/>
            <person name="Salas L."/>
            <person name="Vasquez M."/>
            <person name="Polz M.F."/>
            <person name="Vicuna R."/>
            <person name="Diez B."/>
        </authorList>
    </citation>
    <scope>NUCLEOTIDE SEQUENCE [LARGE SCALE GENOMIC DNA]</scope>
    <source>
        <strain evidence="1 2">1H9</strain>
    </source>
</reference>